<dbReference type="CDD" id="cd06561">
    <property type="entry name" value="AlkD_like"/>
    <property type="match status" value="1"/>
</dbReference>
<dbReference type="Proteomes" id="UP000612956">
    <property type="component" value="Unassembled WGS sequence"/>
</dbReference>
<organism evidence="1 2">
    <name type="scientific">Nocardia camponoti</name>
    <dbReference type="NCBI Taxonomy" id="1616106"/>
    <lineage>
        <taxon>Bacteria</taxon>
        <taxon>Bacillati</taxon>
        <taxon>Actinomycetota</taxon>
        <taxon>Actinomycetes</taxon>
        <taxon>Mycobacteriales</taxon>
        <taxon>Nocardiaceae</taxon>
        <taxon>Nocardia</taxon>
    </lineage>
</organism>
<evidence type="ECO:0000313" key="1">
    <source>
        <dbReference type="EMBL" id="GGK49856.1"/>
    </source>
</evidence>
<dbReference type="EMBL" id="BMMW01000002">
    <property type="protein sequence ID" value="GGK49856.1"/>
    <property type="molecule type" value="Genomic_DNA"/>
</dbReference>
<dbReference type="Gene3D" id="1.25.10.90">
    <property type="match status" value="1"/>
</dbReference>
<dbReference type="InterPro" id="IPR016024">
    <property type="entry name" value="ARM-type_fold"/>
</dbReference>
<reference evidence="1" key="1">
    <citation type="journal article" date="2014" name="Int. J. Syst. Evol. Microbiol.">
        <title>Complete genome sequence of Corynebacterium casei LMG S-19264T (=DSM 44701T), isolated from a smear-ripened cheese.</title>
        <authorList>
            <consortium name="US DOE Joint Genome Institute (JGI-PGF)"/>
            <person name="Walter F."/>
            <person name="Albersmeier A."/>
            <person name="Kalinowski J."/>
            <person name="Ruckert C."/>
        </authorList>
    </citation>
    <scope>NUCLEOTIDE SEQUENCE</scope>
    <source>
        <strain evidence="1">CGMCC 4.7278</strain>
    </source>
</reference>
<accession>A0A917V8C6</accession>
<comment type="caution">
    <text evidence="1">The sequence shown here is derived from an EMBL/GenBank/DDBJ whole genome shotgun (WGS) entry which is preliminary data.</text>
</comment>
<dbReference type="PANTHER" id="PTHR34070">
    <property type="entry name" value="ARMADILLO-TYPE FOLD"/>
    <property type="match status" value="1"/>
</dbReference>
<dbReference type="InterPro" id="IPR014825">
    <property type="entry name" value="DNA_alkylation"/>
</dbReference>
<dbReference type="SUPFAM" id="SSF48371">
    <property type="entry name" value="ARM repeat"/>
    <property type="match status" value="1"/>
</dbReference>
<protein>
    <recommendedName>
        <fullName evidence="3">DNA alkylation repair protein</fullName>
    </recommendedName>
</protein>
<reference evidence="1" key="2">
    <citation type="submission" date="2020-09" db="EMBL/GenBank/DDBJ databases">
        <authorList>
            <person name="Sun Q."/>
            <person name="Zhou Y."/>
        </authorList>
    </citation>
    <scope>NUCLEOTIDE SEQUENCE</scope>
    <source>
        <strain evidence="1">CGMCC 4.7278</strain>
    </source>
</reference>
<sequence>MRVPATREVVRDFTELPPAEVDELLDSPIHEHRLAALLILNAQQKRAVQAKDQRAQKVNVDRYLAALKRGRINNWDLVDASAEHVIGVWLLDKPRTLLFELAEQDSLWDRRVALLSTFAFIKKGDPSTTFELATQLIDDRRDLVQKAVGWMLREVGKRVDQEQLAKFLDANAAEMGRTALSYATEHLDPAERAVYRAKR</sequence>
<evidence type="ECO:0008006" key="3">
    <source>
        <dbReference type="Google" id="ProtNLM"/>
    </source>
</evidence>
<dbReference type="PANTHER" id="PTHR34070:SF1">
    <property type="entry name" value="DNA ALKYLATION REPAIR PROTEIN"/>
    <property type="match status" value="1"/>
</dbReference>
<keyword evidence="2" id="KW-1185">Reference proteome</keyword>
<proteinExistence type="predicted"/>
<dbReference type="AlphaFoldDB" id="A0A917V8C6"/>
<name>A0A917V8C6_9NOCA</name>
<dbReference type="Pfam" id="PF08713">
    <property type="entry name" value="DNA_alkylation"/>
    <property type="match status" value="1"/>
</dbReference>
<evidence type="ECO:0000313" key="2">
    <source>
        <dbReference type="Proteomes" id="UP000612956"/>
    </source>
</evidence>
<gene>
    <name evidence="1" type="ORF">GCM10011591_21720</name>
</gene>